<dbReference type="InterPro" id="IPR014752">
    <property type="entry name" value="Arrestin-like_C"/>
</dbReference>
<sequence>MGKEDLPPATPPATGDGKTDHELPGYSSARTDRGVLRSEHVYTLETGSKPKAWLLLKVNSKAKDPKSLPLFFDNDKITGKVELDLEKTEHIQGVTLTLSGETLQVGQDPVPFYSQVITLWSTEMGDPKNPTPVPEVGGSKSKVKAASPKLKGTYSWDFSITLPEETQASDTPKGPKRTFPLPPSFTERGSAAYVDYKLTVTIKRGSFRVDNTLATSVAHYPRRRPPPPSDLQRASYIDGGQMVGPDADPAGWKVLPPVKIQGTLFDTKQVEVEVSLALGTPLIFSLNSPVPLWITLKSADSQLLDLLSTPSSFLIRLKRTLAVGPDASDNNREERSDTTFPQVAGRGIVWPLSETQGSAETSAAGGERVLQGEVNIAVTTKISFVFPRVSLRYAVELLPFAAAGFTTTAPPGVPLISQHIEVVTDPVEGLPPRSRAPPGYVAKAEAEYDNAIGVLTAANQRFLHFHHSMG</sequence>
<evidence type="ECO:0000256" key="1">
    <source>
        <dbReference type="SAM" id="MobiDB-lite"/>
    </source>
</evidence>
<feature type="region of interest" description="Disordered" evidence="1">
    <location>
        <begin position="124"/>
        <end position="144"/>
    </location>
</feature>
<gene>
    <name evidence="3" type="ORF">SISSUDRAFT_1061430</name>
</gene>
<protein>
    <recommendedName>
        <fullName evidence="2">Arrestin-like N-terminal domain-containing protein</fullName>
    </recommendedName>
</protein>
<proteinExistence type="predicted"/>
<dbReference type="AlphaFoldDB" id="A0A166E2J1"/>
<evidence type="ECO:0000313" key="3">
    <source>
        <dbReference type="EMBL" id="KZT39146.1"/>
    </source>
</evidence>
<feature type="region of interest" description="Disordered" evidence="1">
    <location>
        <begin position="1"/>
        <end position="34"/>
    </location>
</feature>
<dbReference type="InterPro" id="IPR014756">
    <property type="entry name" value="Ig_E-set"/>
</dbReference>
<evidence type="ECO:0000313" key="4">
    <source>
        <dbReference type="Proteomes" id="UP000076798"/>
    </source>
</evidence>
<dbReference type="EMBL" id="KV428051">
    <property type="protein sequence ID" value="KZT39146.1"/>
    <property type="molecule type" value="Genomic_DNA"/>
</dbReference>
<dbReference type="OrthoDB" id="2333384at2759"/>
<evidence type="ECO:0000259" key="2">
    <source>
        <dbReference type="Pfam" id="PF00339"/>
    </source>
</evidence>
<keyword evidence="4" id="KW-1185">Reference proteome</keyword>
<reference evidence="3 4" key="1">
    <citation type="journal article" date="2016" name="Mol. Biol. Evol.">
        <title>Comparative Genomics of Early-Diverging Mushroom-Forming Fungi Provides Insights into the Origins of Lignocellulose Decay Capabilities.</title>
        <authorList>
            <person name="Nagy L.G."/>
            <person name="Riley R."/>
            <person name="Tritt A."/>
            <person name="Adam C."/>
            <person name="Daum C."/>
            <person name="Floudas D."/>
            <person name="Sun H."/>
            <person name="Yadav J.S."/>
            <person name="Pangilinan J."/>
            <person name="Larsson K.H."/>
            <person name="Matsuura K."/>
            <person name="Barry K."/>
            <person name="Labutti K."/>
            <person name="Kuo R."/>
            <person name="Ohm R.A."/>
            <person name="Bhattacharya S.S."/>
            <person name="Shirouzu T."/>
            <person name="Yoshinaga Y."/>
            <person name="Martin F.M."/>
            <person name="Grigoriev I.V."/>
            <person name="Hibbett D.S."/>
        </authorList>
    </citation>
    <scope>NUCLEOTIDE SEQUENCE [LARGE SCALE GENOMIC DNA]</scope>
    <source>
        <strain evidence="3 4">HHB10207 ss-3</strain>
    </source>
</reference>
<accession>A0A166E2J1</accession>
<dbReference type="InterPro" id="IPR011021">
    <property type="entry name" value="Arrestin-like_N"/>
</dbReference>
<dbReference type="Gene3D" id="2.60.40.640">
    <property type="match status" value="1"/>
</dbReference>
<organism evidence="3 4">
    <name type="scientific">Sistotremastrum suecicum HHB10207 ss-3</name>
    <dbReference type="NCBI Taxonomy" id="1314776"/>
    <lineage>
        <taxon>Eukaryota</taxon>
        <taxon>Fungi</taxon>
        <taxon>Dikarya</taxon>
        <taxon>Basidiomycota</taxon>
        <taxon>Agaricomycotina</taxon>
        <taxon>Agaricomycetes</taxon>
        <taxon>Sistotremastrales</taxon>
        <taxon>Sistotremastraceae</taxon>
        <taxon>Sistotremastrum</taxon>
    </lineage>
</organism>
<feature type="region of interest" description="Disordered" evidence="1">
    <location>
        <begin position="164"/>
        <end position="184"/>
    </location>
</feature>
<feature type="domain" description="Arrestin-like N-terminal" evidence="2">
    <location>
        <begin position="68"/>
        <end position="206"/>
    </location>
</feature>
<dbReference type="STRING" id="1314776.A0A166E2J1"/>
<dbReference type="SUPFAM" id="SSF81296">
    <property type="entry name" value="E set domains"/>
    <property type="match status" value="1"/>
</dbReference>
<dbReference type="Proteomes" id="UP000076798">
    <property type="component" value="Unassembled WGS sequence"/>
</dbReference>
<dbReference type="Pfam" id="PF00339">
    <property type="entry name" value="Arrestin_N"/>
    <property type="match status" value="1"/>
</dbReference>
<name>A0A166E2J1_9AGAM</name>